<accession>A0A0P1F999</accession>
<dbReference type="Gene3D" id="3.20.20.140">
    <property type="entry name" value="Metal-dependent hydrolases"/>
    <property type="match status" value="1"/>
</dbReference>
<gene>
    <name evidence="2" type="primary">phnM_2</name>
    <name evidence="2" type="ORF">SHM7688_00414</name>
</gene>
<organism evidence="2 3">
    <name type="scientific">Shimia marina</name>
    <dbReference type="NCBI Taxonomy" id="321267"/>
    <lineage>
        <taxon>Bacteria</taxon>
        <taxon>Pseudomonadati</taxon>
        <taxon>Pseudomonadota</taxon>
        <taxon>Alphaproteobacteria</taxon>
        <taxon>Rhodobacterales</taxon>
        <taxon>Roseobacteraceae</taxon>
    </lineage>
</organism>
<dbReference type="InterPro" id="IPR051781">
    <property type="entry name" value="Metallo-dep_Hydrolase"/>
</dbReference>
<dbReference type="AlphaFoldDB" id="A0A0P1F999"/>
<reference evidence="2 3" key="1">
    <citation type="submission" date="2015-09" db="EMBL/GenBank/DDBJ databases">
        <authorList>
            <consortium name="Swine Surveillance"/>
        </authorList>
    </citation>
    <scope>NUCLEOTIDE SEQUENCE [LARGE SCALE GENOMIC DNA]</scope>
    <source>
        <strain evidence="2 3">CECT 7688</strain>
    </source>
</reference>
<dbReference type="RefSeq" id="WP_058238362.1">
    <property type="nucleotide sequence ID" value="NZ_CYPW01000006.1"/>
</dbReference>
<dbReference type="SUPFAM" id="SSF51338">
    <property type="entry name" value="Composite domain of metallo-dependent hydrolases"/>
    <property type="match status" value="1"/>
</dbReference>
<dbReference type="GO" id="GO:0016810">
    <property type="term" value="F:hydrolase activity, acting on carbon-nitrogen (but not peptide) bonds"/>
    <property type="evidence" value="ECO:0007669"/>
    <property type="project" value="InterPro"/>
</dbReference>
<dbReference type="PANTHER" id="PTHR43135">
    <property type="entry name" value="ALPHA-D-RIBOSE 1-METHYLPHOSPHONATE 5-TRIPHOSPHATE DIPHOSPHATASE"/>
    <property type="match status" value="1"/>
</dbReference>
<dbReference type="EC" id="3.6.1.63" evidence="2"/>
<dbReference type="InterPro" id="IPR013108">
    <property type="entry name" value="Amidohydro_3"/>
</dbReference>
<dbReference type="SUPFAM" id="SSF51556">
    <property type="entry name" value="Metallo-dependent hydrolases"/>
    <property type="match status" value="1"/>
</dbReference>
<dbReference type="PANTHER" id="PTHR43135:SF3">
    <property type="entry name" value="ALPHA-D-RIBOSE 1-METHYLPHOSPHONATE 5-TRIPHOSPHATE DIPHOSPHATASE"/>
    <property type="match status" value="1"/>
</dbReference>
<evidence type="ECO:0000259" key="1">
    <source>
        <dbReference type="Pfam" id="PF07969"/>
    </source>
</evidence>
<dbReference type="OrthoDB" id="9785413at2"/>
<dbReference type="STRING" id="321267.SHM7688_00414"/>
<dbReference type="InterPro" id="IPR012696">
    <property type="entry name" value="PhnM"/>
</dbReference>
<sequence>MSSFEPSLRLTGAKVLCNGALQERPLAFHAGKITDAALPEVDLSEYLLLPGIIDLHGDAFERHIAPRPSAPFPMEMGLRATDRDAAANGVTTAWLAQSWSWEGGHRGPEAAESLMAALDRYRAHAHTDLRIQIRCETHTTETHDRLLTAIKAHEIDYVVFNNHLEEALMLAREKPEEIALWAKKAGRTAEEHMALVRAAFDESPRVPRYLCSLAEQFDRIGVRYGSHDDPDGDTRERYSVLGARICEFPTTRGPAAVAKAVGDHVIMGAPNIVRGGSQAGNIQAARLVADGLCDALVSDYHYPALSKAAFRLVEDGLCDLPQAWAMISSNPATIMDLEDRGSLDLGKRADIAIVHPVTHAIEGTIVAGHITHLTGTAARRFFSALQGAQLAAE</sequence>
<dbReference type="Gene3D" id="2.30.40.10">
    <property type="entry name" value="Urease, subunit C, domain 1"/>
    <property type="match status" value="1"/>
</dbReference>
<protein>
    <submittedName>
        <fullName evidence="2">Alpha-D-ribose 1-methylphosphonate 5-triphosphate diphosphatase</fullName>
        <ecNumber evidence="2">3.6.1.63</ecNumber>
    </submittedName>
</protein>
<dbReference type="InterPro" id="IPR032466">
    <property type="entry name" value="Metal_Hydrolase"/>
</dbReference>
<proteinExistence type="predicted"/>
<dbReference type="Proteomes" id="UP000054823">
    <property type="component" value="Unassembled WGS sequence"/>
</dbReference>
<dbReference type="PIRSF" id="PIRSF038971">
    <property type="entry name" value="PhnM"/>
    <property type="match status" value="1"/>
</dbReference>
<dbReference type="NCBIfam" id="NF011987">
    <property type="entry name" value="PRK15446.2-3"/>
    <property type="match status" value="1"/>
</dbReference>
<dbReference type="NCBIfam" id="NF011990">
    <property type="entry name" value="PRK15446.2-6"/>
    <property type="match status" value="1"/>
</dbReference>
<evidence type="ECO:0000313" key="2">
    <source>
        <dbReference type="EMBL" id="CUH50982.1"/>
    </source>
</evidence>
<dbReference type="GO" id="GO:0019700">
    <property type="term" value="P:organic phosphonate catabolic process"/>
    <property type="evidence" value="ECO:0007669"/>
    <property type="project" value="InterPro"/>
</dbReference>
<feature type="domain" description="Amidohydrolase 3" evidence="1">
    <location>
        <begin position="224"/>
        <end position="369"/>
    </location>
</feature>
<name>A0A0P1F999_9RHOB</name>
<dbReference type="Pfam" id="PF07969">
    <property type="entry name" value="Amidohydro_3"/>
    <property type="match status" value="1"/>
</dbReference>
<dbReference type="EMBL" id="CYPW01000006">
    <property type="protein sequence ID" value="CUH50982.1"/>
    <property type="molecule type" value="Genomic_DNA"/>
</dbReference>
<dbReference type="InterPro" id="IPR011059">
    <property type="entry name" value="Metal-dep_hydrolase_composite"/>
</dbReference>
<evidence type="ECO:0000313" key="3">
    <source>
        <dbReference type="Proteomes" id="UP000054823"/>
    </source>
</evidence>
<keyword evidence="3" id="KW-1185">Reference proteome</keyword>
<keyword evidence="2" id="KW-0378">Hydrolase</keyword>